<proteinExistence type="predicted"/>
<name>A0A8J3CHE5_9BURK</name>
<evidence type="ECO:0000313" key="1">
    <source>
        <dbReference type="EMBL" id="GHA72554.1"/>
    </source>
</evidence>
<reference evidence="1" key="1">
    <citation type="journal article" date="2014" name="Int. J. Syst. Evol. Microbiol.">
        <title>Complete genome sequence of Corynebacterium casei LMG S-19264T (=DSM 44701T), isolated from a smear-ripened cheese.</title>
        <authorList>
            <consortium name="US DOE Joint Genome Institute (JGI-PGF)"/>
            <person name="Walter F."/>
            <person name="Albersmeier A."/>
            <person name="Kalinowski J."/>
            <person name="Ruckert C."/>
        </authorList>
    </citation>
    <scope>NUCLEOTIDE SEQUENCE</scope>
    <source>
        <strain evidence="1">KCTC 32501</strain>
    </source>
</reference>
<dbReference type="RefSeq" id="WP_189493003.1">
    <property type="nucleotide sequence ID" value="NZ_BMZG01000005.1"/>
</dbReference>
<protein>
    <recommendedName>
        <fullName evidence="3">DUF721 domain-containing protein</fullName>
    </recommendedName>
</protein>
<evidence type="ECO:0008006" key="3">
    <source>
        <dbReference type="Google" id="ProtNLM"/>
    </source>
</evidence>
<comment type="caution">
    <text evidence="1">The sequence shown here is derived from an EMBL/GenBank/DDBJ whole genome shotgun (WGS) entry which is preliminary data.</text>
</comment>
<keyword evidence="2" id="KW-1185">Reference proteome</keyword>
<dbReference type="Proteomes" id="UP000614287">
    <property type="component" value="Unassembled WGS sequence"/>
</dbReference>
<sequence length="169" mass="19245">MATKLRSSPYKNASLPLKGQWRVHDAWHSTPHLAHALPRLEQNARLTHALMQLMPDTLKTGWKAYLSEEILTLKVPHNALATRIKQMLPLLQDGLRMTGWCVNHIVVKVSHFNQPVWLRSEKNAEKTTKPIQPRILTPLSASCISDTIGHLPEDSPLRDALLRLLKTHR</sequence>
<reference evidence="1" key="2">
    <citation type="submission" date="2020-09" db="EMBL/GenBank/DDBJ databases">
        <authorList>
            <person name="Sun Q."/>
            <person name="Kim S."/>
        </authorList>
    </citation>
    <scope>NUCLEOTIDE SEQUENCE</scope>
    <source>
        <strain evidence="1">KCTC 32501</strain>
    </source>
</reference>
<dbReference type="EMBL" id="BMZG01000005">
    <property type="protein sequence ID" value="GHA72554.1"/>
    <property type="molecule type" value="Genomic_DNA"/>
</dbReference>
<organism evidence="1 2">
    <name type="scientific">Formosimonas limnophila</name>
    <dbReference type="NCBI Taxonomy" id="1384487"/>
    <lineage>
        <taxon>Bacteria</taxon>
        <taxon>Pseudomonadati</taxon>
        <taxon>Pseudomonadota</taxon>
        <taxon>Betaproteobacteria</taxon>
        <taxon>Burkholderiales</taxon>
        <taxon>Burkholderiaceae</taxon>
        <taxon>Formosimonas</taxon>
    </lineage>
</organism>
<accession>A0A8J3CHE5</accession>
<evidence type="ECO:0000313" key="2">
    <source>
        <dbReference type="Proteomes" id="UP000614287"/>
    </source>
</evidence>
<dbReference type="AlphaFoldDB" id="A0A8J3CHE5"/>
<gene>
    <name evidence="1" type="ORF">GCM10009007_11950</name>
</gene>